<dbReference type="PROSITE" id="PS51123">
    <property type="entry name" value="OMPA_2"/>
    <property type="match status" value="1"/>
</dbReference>
<dbReference type="AlphaFoldDB" id="A0A6N8DQL6"/>
<dbReference type="OrthoDB" id="5347798at2"/>
<dbReference type="EMBL" id="WNKS01000023">
    <property type="protein sequence ID" value="MTV32902.1"/>
    <property type="molecule type" value="Genomic_DNA"/>
</dbReference>
<gene>
    <name evidence="3" type="ORF">GJ654_18130</name>
</gene>
<dbReference type="RefSeq" id="WP_155447583.1">
    <property type="nucleotide sequence ID" value="NZ_JAOQNR010000022.1"/>
</dbReference>
<reference evidence="3 4" key="1">
    <citation type="submission" date="2019-11" db="EMBL/GenBank/DDBJ databases">
        <title>Whole-genome sequence of a Rhodoblastus acidophilus DSM 142.</title>
        <authorList>
            <person name="Kyndt J.A."/>
            <person name="Meyer T.E."/>
        </authorList>
    </citation>
    <scope>NUCLEOTIDE SEQUENCE [LARGE SCALE GENOMIC DNA]</scope>
    <source>
        <strain evidence="3 4">DSM 142</strain>
    </source>
</reference>
<accession>A0A6N8DQL6</accession>
<evidence type="ECO:0000256" key="1">
    <source>
        <dbReference type="PROSITE-ProRule" id="PRU00473"/>
    </source>
</evidence>
<organism evidence="3 4">
    <name type="scientific">Rhodoblastus acidophilus</name>
    <name type="common">Rhodopseudomonas acidophila</name>
    <dbReference type="NCBI Taxonomy" id="1074"/>
    <lineage>
        <taxon>Bacteria</taxon>
        <taxon>Pseudomonadati</taxon>
        <taxon>Pseudomonadota</taxon>
        <taxon>Alphaproteobacteria</taxon>
        <taxon>Hyphomicrobiales</taxon>
        <taxon>Rhodoblastaceae</taxon>
        <taxon>Rhodoblastus</taxon>
    </lineage>
</organism>
<evidence type="ECO:0000313" key="3">
    <source>
        <dbReference type="EMBL" id="MTV32902.1"/>
    </source>
</evidence>
<evidence type="ECO:0000259" key="2">
    <source>
        <dbReference type="PROSITE" id="PS51123"/>
    </source>
</evidence>
<evidence type="ECO:0000313" key="4">
    <source>
        <dbReference type="Proteomes" id="UP000439113"/>
    </source>
</evidence>
<dbReference type="InterPro" id="IPR036737">
    <property type="entry name" value="OmpA-like_sf"/>
</dbReference>
<name>A0A6N8DQL6_RHOAC</name>
<dbReference type="GO" id="GO:0016020">
    <property type="term" value="C:membrane"/>
    <property type="evidence" value="ECO:0007669"/>
    <property type="project" value="UniProtKB-UniRule"/>
</dbReference>
<dbReference type="InterPro" id="IPR006665">
    <property type="entry name" value="OmpA-like"/>
</dbReference>
<dbReference type="Proteomes" id="UP000439113">
    <property type="component" value="Unassembled WGS sequence"/>
</dbReference>
<protein>
    <submittedName>
        <fullName evidence="3">OmpA family protein</fullName>
    </submittedName>
</protein>
<dbReference type="Gene3D" id="3.30.1330.60">
    <property type="entry name" value="OmpA-like domain"/>
    <property type="match status" value="1"/>
</dbReference>
<dbReference type="SUPFAM" id="SSF103088">
    <property type="entry name" value="OmpA-like"/>
    <property type="match status" value="1"/>
</dbReference>
<dbReference type="Pfam" id="PF00691">
    <property type="entry name" value="OmpA"/>
    <property type="match status" value="1"/>
</dbReference>
<dbReference type="CDD" id="cd07185">
    <property type="entry name" value="OmpA_C-like"/>
    <property type="match status" value="1"/>
</dbReference>
<sequence length="542" mass="57249">MSAPRAAGADLGRLKQLLFEPEQAKIEALQGQCDAFAQKIGDDARFEASTAQVIAGALRKAEVSRHRELSAAIAPLVVAAIRSEIVNSRDMMVDALYPITGRLVAAAVANAFRDLADSLEKRIDALLSTDLWRLRLRAWLSRRPLSEVVLEAAGRPRVLRLLALERDTGKLLGSWRADGQADESVELVSGLIAAISQFSAQAFSKAHGELRELDMGASHVLLRASARMVVAAEFSGAPDAAAARRMDSALFDLIDGSAPLDERALERLALASAAPPPATRSRASRWVLAGLLAAALFAALYGPVRDAIRDRRIEAAFSQAQAAQELDSWPVTLAIDHGSKSVLVRGLAPAKTDLDALARALAPAAAPYAVAMGVVRLDEPAPPVESSEPRLAKAEARIAELEAGIAELKSWRAEREARDNAPAAVLSRLAGASAIHFTDEVTLKEPDKAQATVAALAQALKASGLGLRVVGYSDSTGVAAKNHTLSLSRAATVVKMLVEAGVAPEKLVAVGRGDQNPILDDGGAERVGNRRVAFEALEGAPR</sequence>
<dbReference type="PANTHER" id="PTHR30329:SF20">
    <property type="entry name" value="EXPORTED PROTEIN"/>
    <property type="match status" value="1"/>
</dbReference>
<dbReference type="InterPro" id="IPR050330">
    <property type="entry name" value="Bact_OuterMem_StrucFunc"/>
</dbReference>
<proteinExistence type="predicted"/>
<feature type="domain" description="OmpA-like" evidence="2">
    <location>
        <begin position="424"/>
        <end position="540"/>
    </location>
</feature>
<dbReference type="PANTHER" id="PTHR30329">
    <property type="entry name" value="STATOR ELEMENT OF FLAGELLAR MOTOR COMPLEX"/>
    <property type="match status" value="1"/>
</dbReference>
<keyword evidence="1" id="KW-0472">Membrane</keyword>
<comment type="caution">
    <text evidence="3">The sequence shown here is derived from an EMBL/GenBank/DDBJ whole genome shotgun (WGS) entry which is preliminary data.</text>
</comment>